<reference evidence="2" key="1">
    <citation type="journal article" date="2020" name="Fungal Divers.">
        <title>Resolving the Mortierellaceae phylogeny through synthesis of multi-gene phylogenetics and phylogenomics.</title>
        <authorList>
            <person name="Vandepol N."/>
            <person name="Liber J."/>
            <person name="Desiro A."/>
            <person name="Na H."/>
            <person name="Kennedy M."/>
            <person name="Barry K."/>
            <person name="Grigoriev I.V."/>
            <person name="Miller A.N."/>
            <person name="O'Donnell K."/>
            <person name="Stajich J.E."/>
            <person name="Bonito G."/>
        </authorList>
    </citation>
    <scope>NUCLEOTIDE SEQUENCE</scope>
    <source>
        <strain evidence="2">KOD1015</strain>
    </source>
</reference>
<evidence type="ECO:0000313" key="3">
    <source>
        <dbReference type="Proteomes" id="UP000780801"/>
    </source>
</evidence>
<dbReference type="EMBL" id="JAABOA010004109">
    <property type="protein sequence ID" value="KAF9578011.1"/>
    <property type="molecule type" value="Genomic_DNA"/>
</dbReference>
<gene>
    <name evidence="2" type="ORF">BGW38_006435</name>
</gene>
<protein>
    <submittedName>
        <fullName evidence="2">Uncharacterized protein</fullName>
    </submittedName>
</protein>
<organism evidence="2 3">
    <name type="scientific">Lunasporangiospora selenospora</name>
    <dbReference type="NCBI Taxonomy" id="979761"/>
    <lineage>
        <taxon>Eukaryota</taxon>
        <taxon>Fungi</taxon>
        <taxon>Fungi incertae sedis</taxon>
        <taxon>Mucoromycota</taxon>
        <taxon>Mortierellomycotina</taxon>
        <taxon>Mortierellomycetes</taxon>
        <taxon>Mortierellales</taxon>
        <taxon>Mortierellaceae</taxon>
        <taxon>Lunasporangiospora</taxon>
    </lineage>
</organism>
<evidence type="ECO:0000256" key="1">
    <source>
        <dbReference type="SAM" id="MobiDB-lite"/>
    </source>
</evidence>
<feature type="region of interest" description="Disordered" evidence="1">
    <location>
        <begin position="1"/>
        <end position="37"/>
    </location>
</feature>
<evidence type="ECO:0000313" key="2">
    <source>
        <dbReference type="EMBL" id="KAF9578011.1"/>
    </source>
</evidence>
<comment type="caution">
    <text evidence="2">The sequence shown here is derived from an EMBL/GenBank/DDBJ whole genome shotgun (WGS) entry which is preliminary data.</text>
</comment>
<dbReference type="AlphaFoldDB" id="A0A9P6FMW1"/>
<sequence length="97" mass="10733">MALTFLVSTDLGEDRGPAPPQRRTPNEKQAARHAAQKLKIPSTITITSQLLGETMGSRNLSQMRQDLLATKKHLHVKEAIESISTCDVSMTTLHQRV</sequence>
<proteinExistence type="predicted"/>
<dbReference type="Proteomes" id="UP000780801">
    <property type="component" value="Unassembled WGS sequence"/>
</dbReference>
<name>A0A9P6FMW1_9FUNG</name>
<keyword evidence="3" id="KW-1185">Reference proteome</keyword>
<accession>A0A9P6FMW1</accession>